<reference evidence="3" key="1">
    <citation type="journal article" date="2019" name="Int. J. Syst. Evol. Microbiol.">
        <title>The Global Catalogue of Microorganisms (GCM) 10K type strain sequencing project: providing services to taxonomists for standard genome sequencing and annotation.</title>
        <authorList>
            <consortium name="The Broad Institute Genomics Platform"/>
            <consortium name="The Broad Institute Genome Sequencing Center for Infectious Disease"/>
            <person name="Wu L."/>
            <person name="Ma J."/>
        </authorList>
    </citation>
    <scope>NUCLEOTIDE SEQUENCE [LARGE SCALE GENOMIC DNA]</scope>
    <source>
        <strain evidence="3">CGMCC 1.15043</strain>
    </source>
</reference>
<organism evidence="2 3">
    <name type="scientific">Paenibacillus marchantiophytorum</name>
    <dbReference type="NCBI Taxonomy" id="1619310"/>
    <lineage>
        <taxon>Bacteria</taxon>
        <taxon>Bacillati</taxon>
        <taxon>Bacillota</taxon>
        <taxon>Bacilli</taxon>
        <taxon>Bacillales</taxon>
        <taxon>Paenibacillaceae</taxon>
        <taxon>Paenibacillus</taxon>
    </lineage>
</organism>
<keyword evidence="3" id="KW-1185">Reference proteome</keyword>
<dbReference type="Pfam" id="PF22481">
    <property type="entry name" value="DUF6985"/>
    <property type="match status" value="1"/>
</dbReference>
<proteinExistence type="predicted"/>
<feature type="domain" description="DUF6985" evidence="1">
    <location>
        <begin position="1"/>
        <end position="63"/>
    </location>
</feature>
<dbReference type="EMBL" id="BMHE01000074">
    <property type="protein sequence ID" value="GGA14165.1"/>
    <property type="molecule type" value="Genomic_DNA"/>
</dbReference>
<protein>
    <recommendedName>
        <fullName evidence="1">DUF6985 domain-containing protein</fullName>
    </recommendedName>
</protein>
<evidence type="ECO:0000259" key="1">
    <source>
        <dbReference type="Pfam" id="PF22481"/>
    </source>
</evidence>
<evidence type="ECO:0000313" key="2">
    <source>
        <dbReference type="EMBL" id="GGA14165.1"/>
    </source>
</evidence>
<evidence type="ECO:0000313" key="3">
    <source>
        <dbReference type="Proteomes" id="UP000615455"/>
    </source>
</evidence>
<dbReference type="InterPro" id="IPR054254">
    <property type="entry name" value="DUF6985"/>
</dbReference>
<gene>
    <name evidence="2" type="ORF">GCM10008018_68880</name>
</gene>
<sequence>MPDLTGVNDLKPLISLARVHILDVIKDGIGYFGFQFDCSWDEEHGFGVMLFKNEVVALGGSDSSFLSWIANDHLNERSDTK</sequence>
<dbReference type="Proteomes" id="UP000615455">
    <property type="component" value="Unassembled WGS sequence"/>
</dbReference>
<accession>A0ABQ1FJB3</accession>
<name>A0ABQ1FJB3_9BACL</name>
<comment type="caution">
    <text evidence="2">The sequence shown here is derived from an EMBL/GenBank/DDBJ whole genome shotgun (WGS) entry which is preliminary data.</text>
</comment>